<gene>
    <name evidence="1" type="ORF">SAY86_018536</name>
</gene>
<reference evidence="1 2" key="1">
    <citation type="journal article" date="2023" name="Hortic Res">
        <title>Pangenome of water caltrop reveals structural variations and asymmetric subgenome divergence after allopolyploidization.</title>
        <authorList>
            <person name="Zhang X."/>
            <person name="Chen Y."/>
            <person name="Wang L."/>
            <person name="Yuan Y."/>
            <person name="Fang M."/>
            <person name="Shi L."/>
            <person name="Lu R."/>
            <person name="Comes H.P."/>
            <person name="Ma Y."/>
            <person name="Chen Y."/>
            <person name="Huang G."/>
            <person name="Zhou Y."/>
            <person name="Zheng Z."/>
            <person name="Qiu Y."/>
        </authorList>
    </citation>
    <scope>NUCLEOTIDE SEQUENCE [LARGE SCALE GENOMIC DNA]</scope>
    <source>
        <strain evidence="1">F231</strain>
    </source>
</reference>
<keyword evidence="2" id="KW-1185">Reference proteome</keyword>
<accession>A0AAN7LAF3</accession>
<comment type="caution">
    <text evidence="1">The sequence shown here is derived from an EMBL/GenBank/DDBJ whole genome shotgun (WGS) entry which is preliminary data.</text>
</comment>
<evidence type="ECO:0000313" key="1">
    <source>
        <dbReference type="EMBL" id="KAK4784168.1"/>
    </source>
</evidence>
<proteinExistence type="predicted"/>
<dbReference type="EMBL" id="JAXQNO010000014">
    <property type="protein sequence ID" value="KAK4784168.1"/>
    <property type="molecule type" value="Genomic_DNA"/>
</dbReference>
<organism evidence="1 2">
    <name type="scientific">Trapa natans</name>
    <name type="common">Water chestnut</name>
    <dbReference type="NCBI Taxonomy" id="22666"/>
    <lineage>
        <taxon>Eukaryota</taxon>
        <taxon>Viridiplantae</taxon>
        <taxon>Streptophyta</taxon>
        <taxon>Embryophyta</taxon>
        <taxon>Tracheophyta</taxon>
        <taxon>Spermatophyta</taxon>
        <taxon>Magnoliopsida</taxon>
        <taxon>eudicotyledons</taxon>
        <taxon>Gunneridae</taxon>
        <taxon>Pentapetalae</taxon>
        <taxon>rosids</taxon>
        <taxon>malvids</taxon>
        <taxon>Myrtales</taxon>
        <taxon>Lythraceae</taxon>
        <taxon>Trapa</taxon>
    </lineage>
</organism>
<protein>
    <submittedName>
        <fullName evidence="1">Uncharacterized protein</fullName>
    </submittedName>
</protein>
<name>A0AAN7LAF3_TRANT</name>
<sequence length="102" mass="11840">MKMIQESQPFGQGSAGSDSIVLERRKPLLDVAVALWTQIEIRKTKSENNRCFISTYRIRSTHIKQQKTKMSWCIMFYLKLIPQNHIMVNVTTNGMILYSTTD</sequence>
<dbReference type="AlphaFoldDB" id="A0AAN7LAF3"/>
<dbReference type="Proteomes" id="UP001346149">
    <property type="component" value="Unassembled WGS sequence"/>
</dbReference>
<evidence type="ECO:0000313" key="2">
    <source>
        <dbReference type="Proteomes" id="UP001346149"/>
    </source>
</evidence>